<keyword evidence="3" id="KW-0547">Nucleotide-binding</keyword>
<evidence type="ECO:0000256" key="3">
    <source>
        <dbReference type="PROSITE-ProRule" id="PRU10141"/>
    </source>
</evidence>
<dbReference type="SUPFAM" id="SSF56112">
    <property type="entry name" value="Protein kinase-like (PK-like)"/>
    <property type="match status" value="1"/>
</dbReference>
<evidence type="ECO:0000256" key="1">
    <source>
        <dbReference type="ARBA" id="ARBA00004167"/>
    </source>
</evidence>
<dbReference type="InterPro" id="IPR000719">
    <property type="entry name" value="Prot_kinase_dom"/>
</dbReference>
<name>A0ABD1F776_HYPHA</name>
<keyword evidence="8" id="KW-1185">Reference proteome</keyword>
<comment type="subcellular location">
    <subcellularLocation>
        <location evidence="1">Membrane</location>
        <topology evidence="1">Single-pass membrane protein</topology>
    </subcellularLocation>
</comment>
<dbReference type="InterPro" id="IPR008266">
    <property type="entry name" value="Tyr_kinase_AS"/>
</dbReference>
<dbReference type="PROSITE" id="PS00107">
    <property type="entry name" value="PROTEIN_KINASE_ATP"/>
    <property type="match status" value="1"/>
</dbReference>
<dbReference type="InterPro" id="IPR050122">
    <property type="entry name" value="RTK"/>
</dbReference>
<dbReference type="PROSITE" id="PS00109">
    <property type="entry name" value="PROTEIN_KINASE_TYR"/>
    <property type="match status" value="1"/>
</dbReference>
<reference evidence="7 8" key="1">
    <citation type="submission" date="2024-05" db="EMBL/GenBank/DDBJ databases">
        <title>Genetic variation in Jamaican populations of the coffee berry borer (Hypothenemus hampei).</title>
        <authorList>
            <person name="Errbii M."/>
            <person name="Myrie A."/>
        </authorList>
    </citation>
    <scope>NUCLEOTIDE SEQUENCE [LARGE SCALE GENOMIC DNA]</scope>
    <source>
        <strain evidence="7">JA-Hopewell-2020-01-JO</strain>
        <tissue evidence="7">Whole body</tissue>
    </source>
</reference>
<comment type="caution">
    <text evidence="7">The sequence shown here is derived from an EMBL/GenBank/DDBJ whole genome shotgun (WGS) entry which is preliminary data.</text>
</comment>
<feature type="binding site" evidence="3">
    <location>
        <position position="237"/>
    </location>
    <ligand>
        <name>ATP</name>
        <dbReference type="ChEBI" id="CHEBI:30616"/>
    </ligand>
</feature>
<dbReference type="Gene3D" id="1.10.510.10">
    <property type="entry name" value="Transferase(Phosphotransferase) domain 1"/>
    <property type="match status" value="1"/>
</dbReference>
<keyword evidence="5" id="KW-0472">Membrane</keyword>
<dbReference type="PRINTS" id="PR00109">
    <property type="entry name" value="TYRKINASE"/>
</dbReference>
<accession>A0ABD1F776</accession>
<proteinExistence type="predicted"/>
<dbReference type="Pfam" id="PF07714">
    <property type="entry name" value="PK_Tyr_Ser-Thr"/>
    <property type="match status" value="1"/>
</dbReference>
<keyword evidence="5" id="KW-1133">Transmembrane helix</keyword>
<dbReference type="InterPro" id="IPR017441">
    <property type="entry name" value="Protein_kinase_ATP_BS"/>
</dbReference>
<keyword evidence="3" id="KW-0067">ATP-binding</keyword>
<feature type="transmembrane region" description="Helical" evidence="5">
    <location>
        <begin position="134"/>
        <end position="155"/>
    </location>
</feature>
<dbReference type="SMART" id="SM00219">
    <property type="entry name" value="TyrKc"/>
    <property type="match status" value="1"/>
</dbReference>
<dbReference type="PROSITE" id="PS50011">
    <property type="entry name" value="PROTEIN_KINASE_DOM"/>
    <property type="match status" value="1"/>
</dbReference>
<evidence type="ECO:0000256" key="5">
    <source>
        <dbReference type="SAM" id="Phobius"/>
    </source>
</evidence>
<dbReference type="Gene3D" id="3.30.200.20">
    <property type="entry name" value="Phosphorylase Kinase, domain 1"/>
    <property type="match status" value="1"/>
</dbReference>
<feature type="region of interest" description="Disordered" evidence="4">
    <location>
        <begin position="1"/>
        <end position="29"/>
    </location>
</feature>
<dbReference type="GO" id="GO:0004714">
    <property type="term" value="F:transmembrane receptor protein tyrosine kinase activity"/>
    <property type="evidence" value="ECO:0007669"/>
    <property type="project" value="UniProtKB-EC"/>
</dbReference>
<dbReference type="GO" id="GO:0016020">
    <property type="term" value="C:membrane"/>
    <property type="evidence" value="ECO:0007669"/>
    <property type="project" value="UniProtKB-SubCell"/>
</dbReference>
<evidence type="ECO:0000313" key="8">
    <source>
        <dbReference type="Proteomes" id="UP001566132"/>
    </source>
</evidence>
<feature type="domain" description="Protein kinase" evidence="6">
    <location>
        <begin position="204"/>
        <end position="485"/>
    </location>
</feature>
<dbReference type="GO" id="GO:0005524">
    <property type="term" value="F:ATP binding"/>
    <property type="evidence" value="ECO:0007669"/>
    <property type="project" value="UniProtKB-UniRule"/>
</dbReference>
<dbReference type="PANTHER" id="PTHR24416:SF619">
    <property type="entry name" value="TYROSINE-PROTEIN KINASE TRANSMEMBRANE RECEPTOR ROR-LIKE PROTEIN"/>
    <property type="match status" value="1"/>
</dbReference>
<feature type="compositionally biased region" description="Basic residues" evidence="4">
    <location>
        <begin position="1"/>
        <end position="15"/>
    </location>
</feature>
<dbReference type="EMBL" id="JBDJPC010000002">
    <property type="protein sequence ID" value="KAL1513438.1"/>
    <property type="molecule type" value="Genomic_DNA"/>
</dbReference>
<evidence type="ECO:0000256" key="2">
    <source>
        <dbReference type="ARBA" id="ARBA00051243"/>
    </source>
</evidence>
<dbReference type="PANTHER" id="PTHR24416">
    <property type="entry name" value="TYROSINE-PROTEIN KINASE RECEPTOR"/>
    <property type="match status" value="1"/>
</dbReference>
<dbReference type="InterPro" id="IPR011009">
    <property type="entry name" value="Kinase-like_dom_sf"/>
</dbReference>
<dbReference type="Proteomes" id="UP001566132">
    <property type="component" value="Unassembled WGS sequence"/>
</dbReference>
<evidence type="ECO:0000256" key="4">
    <source>
        <dbReference type="SAM" id="MobiDB-lite"/>
    </source>
</evidence>
<evidence type="ECO:0000259" key="6">
    <source>
        <dbReference type="PROSITE" id="PS50011"/>
    </source>
</evidence>
<sequence>MNVIKMRRHKGSSRKRAIEKTEGDSSSLSYGTDAGPLLFHPGSCGPGKCGGETACRNFDNNTFTCVCTHTSLPPTLSGDCPRRIVTQDKIVQQKIPVQPPPKDQEIPSKPNYTTMPITNLSVTMPNNGINMTNIVVPGVVCSIVATIIVAVWVYYSRFKAKRREDTTSPVNLKHSLLIPERYAPNPQYSSCCSTDVPVIRKETLKFLNELGEGCFGKVFKGELVKNAEQKPEIVAIKVLKETASKEAEEDFFREVEIMSTFQHPNILSFIGVVLREGTSCGTINPMMVFEYMEHGDLAEVLRAQKKPSASSMDLNSEKPILETIDLLSVALQIACGMEYLAAQRFVHRDLACRNCLVADGPTVKIADFGMSRDVYTCDYYKIGGSRLLPVRWMSPESVVYGRFTLESDVWSYGVVLWEIYSFGKQPYYGHSNEEVVKLILDGIMLIPPEDSPPLICELMKNCWKTEPKHRINFSVIKDMLEQAYSCCSSNNEVNLLPCERSKLEIMEETMSFRITNEVQKLSHVPSVKMKKVNEQKLRTLPRPPPLPKTILPAADLLDSQGYLLANEIKEPVQYLRTVPG</sequence>
<protein>
    <recommendedName>
        <fullName evidence="6">Protein kinase domain-containing protein</fullName>
    </recommendedName>
</protein>
<gene>
    <name evidence="7" type="ORF">ABEB36_002849</name>
</gene>
<dbReference type="FunFam" id="1.10.510.10:FF:001614">
    <property type="entry name" value="Nerve growth factor receptor TRKA, putative"/>
    <property type="match status" value="1"/>
</dbReference>
<evidence type="ECO:0000313" key="7">
    <source>
        <dbReference type="EMBL" id="KAL1513438.1"/>
    </source>
</evidence>
<keyword evidence="5" id="KW-0812">Transmembrane</keyword>
<organism evidence="7 8">
    <name type="scientific">Hypothenemus hampei</name>
    <name type="common">Coffee berry borer</name>
    <dbReference type="NCBI Taxonomy" id="57062"/>
    <lineage>
        <taxon>Eukaryota</taxon>
        <taxon>Metazoa</taxon>
        <taxon>Ecdysozoa</taxon>
        <taxon>Arthropoda</taxon>
        <taxon>Hexapoda</taxon>
        <taxon>Insecta</taxon>
        <taxon>Pterygota</taxon>
        <taxon>Neoptera</taxon>
        <taxon>Endopterygota</taxon>
        <taxon>Coleoptera</taxon>
        <taxon>Polyphaga</taxon>
        <taxon>Cucujiformia</taxon>
        <taxon>Curculionidae</taxon>
        <taxon>Scolytinae</taxon>
        <taxon>Hypothenemus</taxon>
    </lineage>
</organism>
<dbReference type="InterPro" id="IPR001245">
    <property type="entry name" value="Ser-Thr/Tyr_kinase_cat_dom"/>
</dbReference>
<dbReference type="InterPro" id="IPR020635">
    <property type="entry name" value="Tyr_kinase_cat_dom"/>
</dbReference>
<comment type="catalytic activity">
    <reaction evidence="2">
        <text>L-tyrosyl-[protein] + ATP = O-phospho-L-tyrosyl-[protein] + ADP + H(+)</text>
        <dbReference type="Rhea" id="RHEA:10596"/>
        <dbReference type="Rhea" id="RHEA-COMP:10136"/>
        <dbReference type="Rhea" id="RHEA-COMP:20101"/>
        <dbReference type="ChEBI" id="CHEBI:15378"/>
        <dbReference type="ChEBI" id="CHEBI:30616"/>
        <dbReference type="ChEBI" id="CHEBI:46858"/>
        <dbReference type="ChEBI" id="CHEBI:61978"/>
        <dbReference type="ChEBI" id="CHEBI:456216"/>
        <dbReference type="EC" id="2.7.10.1"/>
    </reaction>
</comment>
<dbReference type="AlphaFoldDB" id="A0ABD1F776"/>